<dbReference type="RefSeq" id="WP_354598315.1">
    <property type="nucleotide sequence ID" value="NZ_CP136798.1"/>
</dbReference>
<evidence type="ECO:0008006" key="3">
    <source>
        <dbReference type="Google" id="ProtNLM"/>
    </source>
</evidence>
<accession>A0AAU8KRC2</accession>
<dbReference type="InterPro" id="IPR028082">
    <property type="entry name" value="Peripla_BP_I"/>
</dbReference>
<evidence type="ECO:0000313" key="2">
    <source>
        <dbReference type="EMBL" id="XCN17612.1"/>
    </source>
</evidence>
<dbReference type="SUPFAM" id="SSF53822">
    <property type="entry name" value="Periplasmic binding protein-like I"/>
    <property type="match status" value="1"/>
</dbReference>
<sequence>MTGRDRRATSPRLRSPGPPGDVPASHTEVELDSLVGLLGRSLAEGREGTGAVAVGHGRDASSRAAAEAFVTAWQAYGGDVLSRTDWPEDAASWLRPASRLTAQSPDAWVLAGAPLGVAQLVRRLAHSTAWGPARTFGFASLDPPRLLELAGADVVDGLRGVHSDGTVWVVRHDGLMRLPGTPSPAVRNQAGCGWEW</sequence>
<name>A0AAU8KRC2_9ACTN</name>
<protein>
    <recommendedName>
        <fullName evidence="3">Leucine-binding protein domain-containing protein</fullName>
    </recommendedName>
</protein>
<dbReference type="Gene3D" id="3.40.50.2300">
    <property type="match status" value="1"/>
</dbReference>
<dbReference type="AlphaFoldDB" id="A0AAU8KRC2"/>
<dbReference type="EMBL" id="CP136798">
    <property type="protein sequence ID" value="XCN17612.1"/>
    <property type="molecule type" value="Genomic_DNA"/>
</dbReference>
<organism evidence="2">
    <name type="scientific">Streptomyces sp. JL1001</name>
    <dbReference type="NCBI Taxonomy" id="3078227"/>
    <lineage>
        <taxon>Bacteria</taxon>
        <taxon>Bacillati</taxon>
        <taxon>Actinomycetota</taxon>
        <taxon>Actinomycetes</taxon>
        <taxon>Kitasatosporales</taxon>
        <taxon>Streptomycetaceae</taxon>
        <taxon>Streptomyces</taxon>
    </lineage>
</organism>
<reference evidence="2" key="1">
    <citation type="submission" date="2023-10" db="EMBL/GenBank/DDBJ databases">
        <title>Complete genome sequence of Streptomyces sp. JL1001.</title>
        <authorList>
            <person name="Jiang L."/>
        </authorList>
    </citation>
    <scope>NUCLEOTIDE SEQUENCE</scope>
    <source>
        <strain evidence="2">JL1001</strain>
    </source>
</reference>
<proteinExistence type="predicted"/>
<feature type="region of interest" description="Disordered" evidence="1">
    <location>
        <begin position="1"/>
        <end position="26"/>
    </location>
</feature>
<evidence type="ECO:0000256" key="1">
    <source>
        <dbReference type="SAM" id="MobiDB-lite"/>
    </source>
</evidence>
<gene>
    <name evidence="2" type="ORF">R1Y80_30035</name>
</gene>